<dbReference type="AlphaFoldDB" id="X1FSK4"/>
<accession>X1FSK4</accession>
<dbReference type="EMBL" id="BARU01014673">
    <property type="protein sequence ID" value="GAH35490.1"/>
    <property type="molecule type" value="Genomic_DNA"/>
</dbReference>
<reference evidence="1" key="1">
    <citation type="journal article" date="2014" name="Front. Microbiol.">
        <title>High frequency of phylogenetically diverse reductive dehalogenase-homologous genes in deep subseafloor sedimentary metagenomes.</title>
        <authorList>
            <person name="Kawai M."/>
            <person name="Futagami T."/>
            <person name="Toyoda A."/>
            <person name="Takaki Y."/>
            <person name="Nishi S."/>
            <person name="Hori S."/>
            <person name="Arai W."/>
            <person name="Tsubouchi T."/>
            <person name="Morono Y."/>
            <person name="Uchiyama I."/>
            <person name="Ito T."/>
            <person name="Fujiyama A."/>
            <person name="Inagaki F."/>
            <person name="Takami H."/>
        </authorList>
    </citation>
    <scope>NUCLEOTIDE SEQUENCE</scope>
    <source>
        <strain evidence="1">Expedition CK06-06</strain>
    </source>
</reference>
<protein>
    <submittedName>
        <fullName evidence="1">Uncharacterized protein</fullName>
    </submittedName>
</protein>
<name>X1FSK4_9ZZZZ</name>
<organism evidence="1">
    <name type="scientific">marine sediment metagenome</name>
    <dbReference type="NCBI Taxonomy" id="412755"/>
    <lineage>
        <taxon>unclassified sequences</taxon>
        <taxon>metagenomes</taxon>
        <taxon>ecological metagenomes</taxon>
    </lineage>
</organism>
<proteinExistence type="predicted"/>
<gene>
    <name evidence="1" type="ORF">S03H2_25752</name>
</gene>
<evidence type="ECO:0000313" key="1">
    <source>
        <dbReference type="EMBL" id="GAH35490.1"/>
    </source>
</evidence>
<comment type="caution">
    <text evidence="1">The sequence shown here is derived from an EMBL/GenBank/DDBJ whole genome shotgun (WGS) entry which is preliminary data.</text>
</comment>
<sequence>MVNPEFTKFSENSINTKQIIPYLSRVLQEVTDPPPPHTSHTYSTKFAKKNKRRVTLKSFAYIYFIP</sequence>